<dbReference type="PROSITE" id="PS50002">
    <property type="entry name" value="SH3"/>
    <property type="match status" value="1"/>
</dbReference>
<evidence type="ECO:0000313" key="7">
    <source>
        <dbReference type="Proteomes" id="UP000241769"/>
    </source>
</evidence>
<dbReference type="Proteomes" id="UP000241769">
    <property type="component" value="Unassembled WGS sequence"/>
</dbReference>
<evidence type="ECO:0008006" key="8">
    <source>
        <dbReference type="Google" id="ProtNLM"/>
    </source>
</evidence>
<dbReference type="InterPro" id="IPR036028">
    <property type="entry name" value="SH3-like_dom_sf"/>
</dbReference>
<sequence>MSNSPHFSSNFATRIQPKSRPFFYSARISSTQAEMDFFRKKKSNSDQDGKSPASPGTITSPPLVGDKNVKNILSPLLSPTGEGAVIIRSPQLARSDSPVNDWKESGTQSPLSPTSVYASGCRSPLEPRSEKENIPSAGKSRVMMTSANESPKLSRRMATPVSSPQTTRKAAPTPTATKITTTTRSITPHLILSRVRVEISSPGEDDVQDTVTLTINPPASDAESDQDKMIMDLKGDHVMRTDNLHSKKLVLMSKPKTFVLVSIDTATFITLHLSRETKPEEEKKLVELFVRSCHVERKRWKQETSNVKAVATSDYDAGDLKFHAGDVMTITGEDSSGYLFGEFSGNRGKFPPHLVEIQTPDEEIKYHGDHHLQRVTTDGDTLIDASKVEFSKSGNWCQGWVQARNHSTSTWSDCYLQAKTCGILTYQSSKLPDEIIPYDSIWDTTFPTKDADDEHPHAFTIVNNSQRFVFAPESRDASERWLHSIKFMKKMIDAESA</sequence>
<name>A0A2P6NMQ8_9EUKA</name>
<dbReference type="InParanoid" id="A0A2P6NMQ8"/>
<evidence type="ECO:0000259" key="5">
    <source>
        <dbReference type="PROSITE" id="PS50003"/>
    </source>
</evidence>
<dbReference type="InterPro" id="IPR001849">
    <property type="entry name" value="PH_domain"/>
</dbReference>
<comment type="caution">
    <text evidence="6">The sequence shown here is derived from an EMBL/GenBank/DDBJ whole genome shotgun (WGS) entry which is preliminary data.</text>
</comment>
<dbReference type="Pfam" id="PF00169">
    <property type="entry name" value="PH"/>
    <property type="match status" value="1"/>
</dbReference>
<feature type="domain" description="SH3" evidence="4">
    <location>
        <begin position="304"/>
        <end position="360"/>
    </location>
</feature>
<dbReference type="CDD" id="cd00174">
    <property type="entry name" value="SH3"/>
    <property type="match status" value="1"/>
</dbReference>
<evidence type="ECO:0000313" key="6">
    <source>
        <dbReference type="EMBL" id="PRP85245.1"/>
    </source>
</evidence>
<keyword evidence="1 2" id="KW-0728">SH3 domain</keyword>
<feature type="region of interest" description="Disordered" evidence="3">
    <location>
        <begin position="92"/>
        <end position="175"/>
    </location>
</feature>
<gene>
    <name evidence="6" type="ORF">PROFUN_07015</name>
</gene>
<organism evidence="6 7">
    <name type="scientific">Planoprotostelium fungivorum</name>
    <dbReference type="NCBI Taxonomy" id="1890364"/>
    <lineage>
        <taxon>Eukaryota</taxon>
        <taxon>Amoebozoa</taxon>
        <taxon>Evosea</taxon>
        <taxon>Variosea</taxon>
        <taxon>Cavosteliida</taxon>
        <taxon>Cavosteliaceae</taxon>
        <taxon>Planoprotostelium</taxon>
    </lineage>
</organism>
<dbReference type="SUPFAM" id="SSF50729">
    <property type="entry name" value="PH domain-like"/>
    <property type="match status" value="1"/>
</dbReference>
<evidence type="ECO:0000256" key="3">
    <source>
        <dbReference type="SAM" id="MobiDB-lite"/>
    </source>
</evidence>
<protein>
    <recommendedName>
        <fullName evidence="8">PH domain-containing protein</fullName>
    </recommendedName>
</protein>
<feature type="compositionally biased region" description="Polar residues" evidence="3">
    <location>
        <begin position="105"/>
        <end position="117"/>
    </location>
</feature>
<reference evidence="6 7" key="1">
    <citation type="journal article" date="2018" name="Genome Biol. Evol.">
        <title>Multiple Roots of Fruiting Body Formation in Amoebozoa.</title>
        <authorList>
            <person name="Hillmann F."/>
            <person name="Forbes G."/>
            <person name="Novohradska S."/>
            <person name="Ferling I."/>
            <person name="Riege K."/>
            <person name="Groth M."/>
            <person name="Westermann M."/>
            <person name="Marz M."/>
            <person name="Spaller T."/>
            <person name="Winckler T."/>
            <person name="Schaap P."/>
            <person name="Glockner G."/>
        </authorList>
    </citation>
    <scope>NUCLEOTIDE SEQUENCE [LARGE SCALE GENOMIC DNA]</scope>
    <source>
        <strain evidence="6 7">Jena</strain>
    </source>
</reference>
<evidence type="ECO:0000256" key="2">
    <source>
        <dbReference type="PROSITE-ProRule" id="PRU00192"/>
    </source>
</evidence>
<dbReference type="Pfam" id="PF07653">
    <property type="entry name" value="SH3_2"/>
    <property type="match status" value="1"/>
</dbReference>
<proteinExistence type="predicted"/>
<dbReference type="SMART" id="SM00326">
    <property type="entry name" value="SH3"/>
    <property type="match status" value="1"/>
</dbReference>
<dbReference type="CDD" id="cd00821">
    <property type="entry name" value="PH"/>
    <property type="match status" value="1"/>
</dbReference>
<dbReference type="PROSITE" id="PS50003">
    <property type="entry name" value="PH_DOMAIN"/>
    <property type="match status" value="1"/>
</dbReference>
<dbReference type="Gene3D" id="2.30.29.30">
    <property type="entry name" value="Pleckstrin-homology domain (PH domain)/Phosphotyrosine-binding domain (PTB)"/>
    <property type="match status" value="1"/>
</dbReference>
<dbReference type="InterPro" id="IPR001452">
    <property type="entry name" value="SH3_domain"/>
</dbReference>
<evidence type="ECO:0000259" key="4">
    <source>
        <dbReference type="PROSITE" id="PS50002"/>
    </source>
</evidence>
<dbReference type="SUPFAM" id="SSF50044">
    <property type="entry name" value="SH3-domain"/>
    <property type="match status" value="1"/>
</dbReference>
<dbReference type="EMBL" id="MDYQ01000048">
    <property type="protein sequence ID" value="PRP85245.1"/>
    <property type="molecule type" value="Genomic_DNA"/>
</dbReference>
<dbReference type="Gene3D" id="2.30.30.40">
    <property type="entry name" value="SH3 Domains"/>
    <property type="match status" value="1"/>
</dbReference>
<dbReference type="OrthoDB" id="27823at2759"/>
<evidence type="ECO:0000256" key="1">
    <source>
        <dbReference type="ARBA" id="ARBA00022443"/>
    </source>
</evidence>
<feature type="region of interest" description="Disordered" evidence="3">
    <location>
        <begin position="35"/>
        <end position="66"/>
    </location>
</feature>
<keyword evidence="7" id="KW-1185">Reference proteome</keyword>
<dbReference type="InterPro" id="IPR011993">
    <property type="entry name" value="PH-like_dom_sf"/>
</dbReference>
<accession>A0A2P6NMQ8</accession>
<feature type="domain" description="PH" evidence="5">
    <location>
        <begin position="394"/>
        <end position="490"/>
    </location>
</feature>
<dbReference type="AlphaFoldDB" id="A0A2P6NMQ8"/>
<feature type="compositionally biased region" description="Low complexity" evidence="3">
    <location>
        <begin position="166"/>
        <end position="175"/>
    </location>
</feature>